<comment type="caution">
    <text evidence="2">The sequence shown here is derived from an EMBL/GenBank/DDBJ whole genome shotgun (WGS) entry which is preliminary data.</text>
</comment>
<organism evidence="2 3">
    <name type="scientific">Datura stramonium</name>
    <name type="common">Jimsonweed</name>
    <name type="synonym">Common thornapple</name>
    <dbReference type="NCBI Taxonomy" id="4076"/>
    <lineage>
        <taxon>Eukaryota</taxon>
        <taxon>Viridiplantae</taxon>
        <taxon>Streptophyta</taxon>
        <taxon>Embryophyta</taxon>
        <taxon>Tracheophyta</taxon>
        <taxon>Spermatophyta</taxon>
        <taxon>Magnoliopsida</taxon>
        <taxon>eudicotyledons</taxon>
        <taxon>Gunneridae</taxon>
        <taxon>Pentapetalae</taxon>
        <taxon>asterids</taxon>
        <taxon>lamiids</taxon>
        <taxon>Solanales</taxon>
        <taxon>Solanaceae</taxon>
        <taxon>Solanoideae</taxon>
        <taxon>Datureae</taxon>
        <taxon>Datura</taxon>
    </lineage>
</organism>
<gene>
    <name evidence="2" type="ORF">HAX54_040883</name>
</gene>
<protein>
    <submittedName>
        <fullName evidence="2">Uncharacterized protein</fullName>
    </submittedName>
</protein>
<keyword evidence="3" id="KW-1185">Reference proteome</keyword>
<sequence length="184" mass="19909">MFLPSSSTLASQITPSSTLYFELTPDPISFENSVSKISNSSLAPPVKEGSTNPLQGDSSTAPIDLNTLVDTRTEDSPIDTSAGMAAPVGHQTLFFFLTHLVPLFSKMMMKKIAMGDERPSSSERTLSRSSSPTPKSLDEPSIQPENILDPEDGDKESEDEVLATVKKGRILSQPTSRKFSMVTK</sequence>
<accession>A0ABS8SKQ5</accession>
<name>A0ABS8SKQ5_DATST</name>
<proteinExistence type="predicted"/>
<evidence type="ECO:0000313" key="2">
    <source>
        <dbReference type="EMBL" id="MCD7459426.1"/>
    </source>
</evidence>
<reference evidence="2 3" key="1">
    <citation type="journal article" date="2021" name="BMC Genomics">
        <title>Datura genome reveals duplications of psychoactive alkaloid biosynthetic genes and high mutation rate following tissue culture.</title>
        <authorList>
            <person name="Rajewski A."/>
            <person name="Carter-House D."/>
            <person name="Stajich J."/>
            <person name="Litt A."/>
        </authorList>
    </citation>
    <scope>NUCLEOTIDE SEQUENCE [LARGE SCALE GENOMIC DNA]</scope>
    <source>
        <strain evidence="2">AR-01</strain>
    </source>
</reference>
<feature type="compositionally biased region" description="Low complexity" evidence="1">
    <location>
        <begin position="122"/>
        <end position="135"/>
    </location>
</feature>
<evidence type="ECO:0000313" key="3">
    <source>
        <dbReference type="Proteomes" id="UP000823775"/>
    </source>
</evidence>
<feature type="region of interest" description="Disordered" evidence="1">
    <location>
        <begin position="41"/>
        <end position="63"/>
    </location>
</feature>
<dbReference type="Proteomes" id="UP000823775">
    <property type="component" value="Unassembled WGS sequence"/>
</dbReference>
<evidence type="ECO:0000256" key="1">
    <source>
        <dbReference type="SAM" id="MobiDB-lite"/>
    </source>
</evidence>
<feature type="compositionally biased region" description="Polar residues" evidence="1">
    <location>
        <begin position="49"/>
        <end position="61"/>
    </location>
</feature>
<dbReference type="EMBL" id="JACEIK010000583">
    <property type="protein sequence ID" value="MCD7459426.1"/>
    <property type="molecule type" value="Genomic_DNA"/>
</dbReference>
<feature type="compositionally biased region" description="Acidic residues" evidence="1">
    <location>
        <begin position="148"/>
        <end position="161"/>
    </location>
</feature>
<feature type="region of interest" description="Disordered" evidence="1">
    <location>
        <begin position="114"/>
        <end position="168"/>
    </location>
</feature>